<name>A0AA88XLV1_PINIB</name>
<evidence type="ECO:0000256" key="12">
    <source>
        <dbReference type="ARBA" id="ARBA00051477"/>
    </source>
</evidence>
<evidence type="ECO:0000259" key="18">
    <source>
        <dbReference type="PROSITE" id="PS50222"/>
    </source>
</evidence>
<comment type="subcellular location">
    <subcellularLocation>
        <location evidence="2">Mitochondrion</location>
    </subcellularLocation>
</comment>
<accession>A0AA88XLV1</accession>
<dbReference type="SUPFAM" id="SSF56176">
    <property type="entry name" value="FAD-binding/transporter-associated domain-like"/>
    <property type="match status" value="1"/>
</dbReference>
<dbReference type="FunFam" id="3.30.465.10:FF:000030">
    <property type="entry name" value="probable D-lactate dehydrogenase, mitochondrial"/>
    <property type="match status" value="1"/>
</dbReference>
<evidence type="ECO:0000256" key="10">
    <source>
        <dbReference type="ARBA" id="ARBA00023128"/>
    </source>
</evidence>
<feature type="domain" description="FAD-binding PCMH-type" evidence="19">
    <location>
        <begin position="598"/>
        <end position="779"/>
    </location>
</feature>
<feature type="domain" description="EF-hand" evidence="18">
    <location>
        <begin position="458"/>
        <end position="493"/>
    </location>
</feature>
<dbReference type="SUPFAM" id="SSF47473">
    <property type="entry name" value="EF-hand"/>
    <property type="match status" value="1"/>
</dbReference>
<keyword evidence="8" id="KW-0007">Acetylation</keyword>
<evidence type="ECO:0000256" key="4">
    <source>
        <dbReference type="ARBA" id="ARBA00022630"/>
    </source>
</evidence>
<dbReference type="InterPro" id="IPR016166">
    <property type="entry name" value="FAD-bd_PCMH"/>
</dbReference>
<dbReference type="InterPro" id="IPR011992">
    <property type="entry name" value="EF-hand-dom_pair"/>
</dbReference>
<dbReference type="Pfam" id="PF02913">
    <property type="entry name" value="FAD-oxidase_C"/>
    <property type="match status" value="1"/>
</dbReference>
<dbReference type="GO" id="GO:0005509">
    <property type="term" value="F:calcium ion binding"/>
    <property type="evidence" value="ECO:0007669"/>
    <property type="project" value="InterPro"/>
</dbReference>
<comment type="subunit">
    <text evidence="14">Interacts with CSRP3.</text>
</comment>
<evidence type="ECO:0000256" key="16">
    <source>
        <dbReference type="SAM" id="Coils"/>
    </source>
</evidence>
<evidence type="ECO:0000313" key="21">
    <source>
        <dbReference type="Proteomes" id="UP001186944"/>
    </source>
</evidence>
<dbReference type="GO" id="GO:0005739">
    <property type="term" value="C:mitochondrion"/>
    <property type="evidence" value="ECO:0007669"/>
    <property type="project" value="UniProtKB-SubCell"/>
</dbReference>
<feature type="domain" description="EF-hand" evidence="18">
    <location>
        <begin position="381"/>
        <end position="416"/>
    </location>
</feature>
<dbReference type="CDD" id="cd00051">
    <property type="entry name" value="EFh"/>
    <property type="match status" value="1"/>
</dbReference>
<dbReference type="GO" id="GO:1903457">
    <property type="term" value="P:lactate catabolic process"/>
    <property type="evidence" value="ECO:0007669"/>
    <property type="project" value="TreeGrafter"/>
</dbReference>
<evidence type="ECO:0000313" key="20">
    <source>
        <dbReference type="EMBL" id="KAK3085218.1"/>
    </source>
</evidence>
<evidence type="ECO:0000256" key="3">
    <source>
        <dbReference type="ARBA" id="ARBA00008000"/>
    </source>
</evidence>
<dbReference type="SMART" id="SM00054">
    <property type="entry name" value="EFh"/>
    <property type="match status" value="4"/>
</dbReference>
<dbReference type="EMBL" id="VSWD01000012">
    <property type="protein sequence ID" value="KAK3085218.1"/>
    <property type="molecule type" value="Genomic_DNA"/>
</dbReference>
<dbReference type="InterPro" id="IPR002048">
    <property type="entry name" value="EF_hand_dom"/>
</dbReference>
<dbReference type="GO" id="GO:0008720">
    <property type="term" value="F:D-lactate dehydrogenase (NAD+) activity"/>
    <property type="evidence" value="ECO:0007669"/>
    <property type="project" value="TreeGrafter"/>
</dbReference>
<sequence length="1022" mass="114237">MPGEQLTCVLQAVSAVAGQKEGNSGTGIPKLVLNCVIHSLQRLKSVNLPNDAFRQYFSEKEKVTFENLKFFICNNLCAKNADIKDLCDEIESACWNICKGTVSAPLKTTNLEKLWRVANRLTDENMYPPKIAKGECTWFMTKLTVMLGNEWLSKEIAVPDSDLSVQEFLGFSFQNYFCNLSRDKVEHIIDGLHCWLVDETLKSGWIYKRSRKQANWTSWVKRWCVLTPTKIEFFKRGKAIDFVEVKRQTKMESLAPYQGIIQAHKFRFKVSNYPISECELNAETESDKILWMSCLDDAINAAKENTTPVQKLLKRRRNYGNQANRAEKELDRMFQKTVRHRMSIPTITVEGKVVPNKDKHDVIFPETKFEERELSNSFLEQERQKLKAIFLKIDKDGNGILSREEFSDFVKTLGLKMAENEIDLVFNTCDKDKSGQVTYDEFQQYFAQHILGETGNGKCVAGLRRAFLKADRDGSGTLTFKEFTEYIWDRKRSVRISSLLDIFGKMGKNDTEEVCFNDFQEFLLKEQTYLPMIEEEIKDGKSFENHLKCAFDQTEALAERFIPVTDSLVQSLAAIVGDKNVSTAGAVRDQHGHDESYHSSSPPEVVAFASSVDEVSAVARLCNEKRVPLIPFGSGTGLEGGINAIKGGVCLDVMNMNKILSVHPEDFDCQVECGVTRVTLNNYLRDTGLWFPIDPGADASLCGMCSTSASGTNAVRYGTMRENVLNLEVVLPDGRVIDTAGKGRRTKKTSAGYNLTNLFVGSEGTLGIITKATLKLSGIPEATVSAVCCFDSVQAAVDTTVQVLQCGIPMARIEFLDEVSVDACNRYSNLDNKVAPSLFLEFTGSPNTLDEQAELVNDIAKMNGGSDFKWAKDPDVRNHLWKARHDILYACMALRPGCKPYSTDVCVPISNLPEVVVRSKKFIDEAGVVGPIVGHVGDGNFHVFFPVDQSDPEDVKKVHDVSHKMALLAQELDGTCTGEHGIGMGKRELLVREIGEDGIEVMKEVKKTFDPNGIMNPGKVFC</sequence>
<dbReference type="EC" id="1.1.2.4" evidence="11"/>
<comment type="catalytic activity">
    <reaction evidence="12">
        <text>(R)-lactate + 2 Fe(III)-[cytochrome c] = 2 Fe(II)-[cytochrome c] + pyruvate + 2 H(+)</text>
        <dbReference type="Rhea" id="RHEA:13521"/>
        <dbReference type="Rhea" id="RHEA-COMP:10350"/>
        <dbReference type="Rhea" id="RHEA-COMP:14399"/>
        <dbReference type="ChEBI" id="CHEBI:15361"/>
        <dbReference type="ChEBI" id="CHEBI:15378"/>
        <dbReference type="ChEBI" id="CHEBI:16004"/>
        <dbReference type="ChEBI" id="CHEBI:29033"/>
        <dbReference type="ChEBI" id="CHEBI:29034"/>
        <dbReference type="EC" id="1.1.2.4"/>
    </reaction>
    <physiologicalReaction direction="left-to-right" evidence="12">
        <dbReference type="Rhea" id="RHEA:13522"/>
    </physiologicalReaction>
</comment>
<keyword evidence="7" id="KW-0809">Transit peptide</keyword>
<dbReference type="Proteomes" id="UP001186944">
    <property type="component" value="Unassembled WGS sequence"/>
</dbReference>
<organism evidence="20 21">
    <name type="scientific">Pinctada imbricata</name>
    <name type="common">Atlantic pearl-oyster</name>
    <name type="synonym">Pinctada martensii</name>
    <dbReference type="NCBI Taxonomy" id="66713"/>
    <lineage>
        <taxon>Eukaryota</taxon>
        <taxon>Metazoa</taxon>
        <taxon>Spiralia</taxon>
        <taxon>Lophotrochozoa</taxon>
        <taxon>Mollusca</taxon>
        <taxon>Bivalvia</taxon>
        <taxon>Autobranchia</taxon>
        <taxon>Pteriomorphia</taxon>
        <taxon>Pterioida</taxon>
        <taxon>Pterioidea</taxon>
        <taxon>Pteriidae</taxon>
        <taxon>Pinctada</taxon>
    </lineage>
</organism>
<dbReference type="InterPro" id="IPR004113">
    <property type="entry name" value="FAD-bd_oxidored_4_C"/>
</dbReference>
<dbReference type="InterPro" id="IPR016164">
    <property type="entry name" value="FAD-linked_Oxase-like_C"/>
</dbReference>
<dbReference type="AlphaFoldDB" id="A0AA88XLV1"/>
<dbReference type="InterPro" id="IPR011993">
    <property type="entry name" value="PH-like_dom_sf"/>
</dbReference>
<evidence type="ECO:0000256" key="8">
    <source>
        <dbReference type="ARBA" id="ARBA00022990"/>
    </source>
</evidence>
<evidence type="ECO:0000256" key="14">
    <source>
        <dbReference type="ARBA" id="ARBA00063083"/>
    </source>
</evidence>
<dbReference type="Pfam" id="PF13499">
    <property type="entry name" value="EF-hand_7"/>
    <property type="match status" value="1"/>
</dbReference>
<dbReference type="PANTHER" id="PTHR11748">
    <property type="entry name" value="D-LACTATE DEHYDROGENASE"/>
    <property type="match status" value="1"/>
</dbReference>
<proteinExistence type="inferred from homology"/>
<keyword evidence="4" id="KW-0285">Flavoprotein</keyword>
<dbReference type="FunFam" id="3.30.43.10:FF:000010">
    <property type="entry name" value="probable D-lactate dehydrogenase, mitochondrial"/>
    <property type="match status" value="1"/>
</dbReference>
<dbReference type="PROSITE" id="PS50222">
    <property type="entry name" value="EF_HAND_2"/>
    <property type="match status" value="3"/>
</dbReference>
<dbReference type="Gene3D" id="3.30.70.2740">
    <property type="match status" value="1"/>
</dbReference>
<dbReference type="Pfam" id="PF00169">
    <property type="entry name" value="PH"/>
    <property type="match status" value="1"/>
</dbReference>
<keyword evidence="9" id="KW-0560">Oxidoreductase</keyword>
<dbReference type="GO" id="GO:0071949">
    <property type="term" value="F:FAD binding"/>
    <property type="evidence" value="ECO:0007669"/>
    <property type="project" value="InterPro"/>
</dbReference>
<dbReference type="FunFam" id="1.10.45.10:FF:000001">
    <property type="entry name" value="D-lactate dehydrogenase mitochondrial"/>
    <property type="match status" value="1"/>
</dbReference>
<dbReference type="SUPFAM" id="SSF50729">
    <property type="entry name" value="PH domain-like"/>
    <property type="match status" value="1"/>
</dbReference>
<dbReference type="PANTHER" id="PTHR11748:SF111">
    <property type="entry name" value="D-LACTATE DEHYDROGENASE, MITOCHONDRIAL-RELATED"/>
    <property type="match status" value="1"/>
</dbReference>
<dbReference type="InterPro" id="IPR001849">
    <property type="entry name" value="PH_domain"/>
</dbReference>
<keyword evidence="6" id="KW-0106">Calcium</keyword>
<evidence type="ECO:0000256" key="6">
    <source>
        <dbReference type="ARBA" id="ARBA00022837"/>
    </source>
</evidence>
<gene>
    <name evidence="20" type="ORF">FSP39_000122</name>
</gene>
<dbReference type="Gene3D" id="3.30.465.10">
    <property type="match status" value="1"/>
</dbReference>
<evidence type="ECO:0000256" key="13">
    <source>
        <dbReference type="ARBA" id="ARBA00053432"/>
    </source>
</evidence>
<dbReference type="Gene3D" id="1.10.238.10">
    <property type="entry name" value="EF-hand"/>
    <property type="match status" value="2"/>
</dbReference>
<keyword evidence="10" id="KW-0496">Mitochondrion</keyword>
<keyword evidence="21" id="KW-1185">Reference proteome</keyword>
<dbReference type="Gene3D" id="2.30.29.30">
    <property type="entry name" value="Pleckstrin-homology domain (PH domain)/Phosphotyrosine-binding domain (PTB)"/>
    <property type="match status" value="1"/>
</dbReference>
<dbReference type="InterPro" id="IPR006094">
    <property type="entry name" value="Oxid_FAD_bind_N"/>
</dbReference>
<comment type="similarity">
    <text evidence="3">Belongs to the FAD-binding oxidoreductase/transferase type 4 family.</text>
</comment>
<dbReference type="InterPro" id="IPR018247">
    <property type="entry name" value="EF_Hand_1_Ca_BS"/>
</dbReference>
<comment type="cofactor">
    <cofactor evidence="1">
        <name>FAD</name>
        <dbReference type="ChEBI" id="CHEBI:57692"/>
    </cofactor>
</comment>
<dbReference type="CDD" id="cd00821">
    <property type="entry name" value="PH"/>
    <property type="match status" value="1"/>
</dbReference>
<evidence type="ECO:0000256" key="5">
    <source>
        <dbReference type="ARBA" id="ARBA00022827"/>
    </source>
</evidence>
<dbReference type="SMART" id="SM00233">
    <property type="entry name" value="PH"/>
    <property type="match status" value="1"/>
</dbReference>
<dbReference type="Pfam" id="PF01565">
    <property type="entry name" value="FAD_binding_4"/>
    <property type="match status" value="1"/>
</dbReference>
<protein>
    <recommendedName>
        <fullName evidence="15">Probable D-lactate dehydrogenase, mitochondrial</fullName>
        <ecNumber evidence="11">1.1.2.4</ecNumber>
    </recommendedName>
</protein>
<dbReference type="Gene3D" id="1.10.45.10">
    <property type="entry name" value="Vanillyl-alcohol Oxidase, Chain A, domain 4"/>
    <property type="match status" value="1"/>
</dbReference>
<dbReference type="Pfam" id="PF13202">
    <property type="entry name" value="EF-hand_5"/>
    <property type="match status" value="1"/>
</dbReference>
<evidence type="ECO:0000256" key="2">
    <source>
        <dbReference type="ARBA" id="ARBA00004173"/>
    </source>
</evidence>
<dbReference type="InterPro" id="IPR016171">
    <property type="entry name" value="Vanillyl_alc_oxidase_C-sub2"/>
</dbReference>
<dbReference type="InterPro" id="IPR036318">
    <property type="entry name" value="FAD-bd_PCMH-like_sf"/>
</dbReference>
<evidence type="ECO:0000259" key="19">
    <source>
        <dbReference type="PROSITE" id="PS51387"/>
    </source>
</evidence>
<evidence type="ECO:0000256" key="15">
    <source>
        <dbReference type="ARBA" id="ARBA00072812"/>
    </source>
</evidence>
<dbReference type="PROSITE" id="PS50003">
    <property type="entry name" value="PH_DOMAIN"/>
    <property type="match status" value="1"/>
</dbReference>
<keyword evidence="5" id="KW-0274">FAD</keyword>
<dbReference type="SUPFAM" id="SSF55103">
    <property type="entry name" value="FAD-linked oxidases, C-terminal domain"/>
    <property type="match status" value="1"/>
</dbReference>
<dbReference type="InterPro" id="IPR016169">
    <property type="entry name" value="FAD-bd_PCMH_sub2"/>
</dbReference>
<comment type="function">
    <text evidence="13">Involved in D-lactate, but not L-lactate catabolic process.</text>
</comment>
<evidence type="ECO:0000256" key="7">
    <source>
        <dbReference type="ARBA" id="ARBA00022946"/>
    </source>
</evidence>
<reference evidence="20" key="1">
    <citation type="submission" date="2019-08" db="EMBL/GenBank/DDBJ databases">
        <title>The improved chromosome-level genome for the pearl oyster Pinctada fucata martensii using PacBio sequencing and Hi-C.</title>
        <authorList>
            <person name="Zheng Z."/>
        </authorList>
    </citation>
    <scope>NUCLEOTIDE SEQUENCE</scope>
    <source>
        <strain evidence="20">ZZ-2019</strain>
        <tissue evidence="20">Adductor muscle</tissue>
    </source>
</reference>
<evidence type="ECO:0000256" key="9">
    <source>
        <dbReference type="ARBA" id="ARBA00023002"/>
    </source>
</evidence>
<feature type="domain" description="EF-hand" evidence="18">
    <location>
        <begin position="417"/>
        <end position="452"/>
    </location>
</feature>
<dbReference type="PROSITE" id="PS51387">
    <property type="entry name" value="FAD_PCMH"/>
    <property type="match status" value="1"/>
</dbReference>
<feature type="domain" description="PH" evidence="17">
    <location>
        <begin position="199"/>
        <end position="300"/>
    </location>
</feature>
<feature type="coiled-coil region" evidence="16">
    <location>
        <begin position="309"/>
        <end position="336"/>
    </location>
</feature>
<evidence type="ECO:0000259" key="17">
    <source>
        <dbReference type="PROSITE" id="PS50003"/>
    </source>
</evidence>
<comment type="caution">
    <text evidence="20">The sequence shown here is derived from an EMBL/GenBank/DDBJ whole genome shotgun (WGS) entry which is preliminary data.</text>
</comment>
<keyword evidence="16" id="KW-0175">Coiled coil</keyword>
<evidence type="ECO:0000256" key="1">
    <source>
        <dbReference type="ARBA" id="ARBA00001974"/>
    </source>
</evidence>
<dbReference type="PROSITE" id="PS00018">
    <property type="entry name" value="EF_HAND_1"/>
    <property type="match status" value="3"/>
</dbReference>
<evidence type="ECO:0000256" key="11">
    <source>
        <dbReference type="ARBA" id="ARBA00038897"/>
    </source>
</evidence>
<dbReference type="FunFam" id="3.30.70.2740:FF:000001">
    <property type="entry name" value="D-lactate dehydrogenase mitochondrial"/>
    <property type="match status" value="1"/>
</dbReference>
<dbReference type="GO" id="GO:0004458">
    <property type="term" value="F:D-lactate dehydrogenase (cytochrome) activity"/>
    <property type="evidence" value="ECO:0007669"/>
    <property type="project" value="UniProtKB-EC"/>
</dbReference>